<evidence type="ECO:0000256" key="2">
    <source>
        <dbReference type="ARBA" id="ARBA00022692"/>
    </source>
</evidence>
<dbReference type="GO" id="GO:0012505">
    <property type="term" value="C:endomembrane system"/>
    <property type="evidence" value="ECO:0007669"/>
    <property type="project" value="UniProtKB-SubCell"/>
</dbReference>
<gene>
    <name evidence="8" type="ORF">FB567DRAFT_565037</name>
</gene>
<dbReference type="OrthoDB" id="199599at2759"/>
<dbReference type="InterPro" id="IPR052053">
    <property type="entry name" value="IM_YidH-like"/>
</dbReference>
<feature type="region of interest" description="Disordered" evidence="5">
    <location>
        <begin position="1"/>
        <end position="24"/>
    </location>
</feature>
<dbReference type="AlphaFoldDB" id="A0A8K0QU25"/>
<evidence type="ECO:0000313" key="8">
    <source>
        <dbReference type="EMBL" id="KAH7069292.1"/>
    </source>
</evidence>
<evidence type="ECO:0000256" key="3">
    <source>
        <dbReference type="ARBA" id="ARBA00022989"/>
    </source>
</evidence>
<dbReference type="EMBL" id="JAGMVJ010000030">
    <property type="protein sequence ID" value="KAH7069292.1"/>
    <property type="molecule type" value="Genomic_DNA"/>
</dbReference>
<dbReference type="PANTHER" id="PTHR34187:SF1">
    <property type="entry name" value="DUF202 DOMAIN-CONTAINING PROTEIN"/>
    <property type="match status" value="1"/>
</dbReference>
<evidence type="ECO:0000259" key="7">
    <source>
        <dbReference type="Pfam" id="PF02656"/>
    </source>
</evidence>
<proteinExistence type="predicted"/>
<dbReference type="PANTHER" id="PTHR34187">
    <property type="entry name" value="FGR18P"/>
    <property type="match status" value="1"/>
</dbReference>
<comment type="caution">
    <text evidence="8">The sequence shown here is derived from an EMBL/GenBank/DDBJ whole genome shotgun (WGS) entry which is preliminary data.</text>
</comment>
<accession>A0A8K0QU25</accession>
<organism evidence="8 9">
    <name type="scientific">Paraphoma chrysanthemicola</name>
    <dbReference type="NCBI Taxonomy" id="798071"/>
    <lineage>
        <taxon>Eukaryota</taxon>
        <taxon>Fungi</taxon>
        <taxon>Dikarya</taxon>
        <taxon>Ascomycota</taxon>
        <taxon>Pezizomycotina</taxon>
        <taxon>Dothideomycetes</taxon>
        <taxon>Pleosporomycetidae</taxon>
        <taxon>Pleosporales</taxon>
        <taxon>Pleosporineae</taxon>
        <taxon>Phaeosphaeriaceae</taxon>
        <taxon>Paraphoma</taxon>
    </lineage>
</organism>
<name>A0A8K0QU25_9PLEO</name>
<evidence type="ECO:0000256" key="6">
    <source>
        <dbReference type="SAM" id="Phobius"/>
    </source>
</evidence>
<keyword evidence="9" id="KW-1185">Reference proteome</keyword>
<dbReference type="Pfam" id="PF02656">
    <property type="entry name" value="DUF202"/>
    <property type="match status" value="1"/>
</dbReference>
<protein>
    <recommendedName>
        <fullName evidence="7">DUF202 domain-containing protein</fullName>
    </recommendedName>
</protein>
<keyword evidence="2 6" id="KW-0812">Transmembrane</keyword>
<comment type="subcellular location">
    <subcellularLocation>
        <location evidence="1">Endomembrane system</location>
        <topology evidence="1">Multi-pass membrane protein</topology>
    </subcellularLocation>
</comment>
<feature type="transmembrane region" description="Helical" evidence="6">
    <location>
        <begin position="94"/>
        <end position="120"/>
    </location>
</feature>
<keyword evidence="4 6" id="KW-0472">Membrane</keyword>
<evidence type="ECO:0000313" key="9">
    <source>
        <dbReference type="Proteomes" id="UP000813461"/>
    </source>
</evidence>
<evidence type="ECO:0000256" key="1">
    <source>
        <dbReference type="ARBA" id="ARBA00004127"/>
    </source>
</evidence>
<feature type="domain" description="DUF202" evidence="7">
    <location>
        <begin position="52"/>
        <end position="127"/>
    </location>
</feature>
<evidence type="ECO:0000256" key="5">
    <source>
        <dbReference type="SAM" id="MobiDB-lite"/>
    </source>
</evidence>
<feature type="transmembrane region" description="Helical" evidence="6">
    <location>
        <begin position="61"/>
        <end position="82"/>
    </location>
</feature>
<evidence type="ECO:0000256" key="4">
    <source>
        <dbReference type="ARBA" id="ARBA00023136"/>
    </source>
</evidence>
<dbReference type="InterPro" id="IPR003807">
    <property type="entry name" value="DUF202"/>
</dbReference>
<sequence>MSNASTQQDIPGASEAGGLSERSSQRVPRWDNAISRFWRRHISITIDEGAHRDHLALERTFLGYLRTSLLLVMTGVLIAQLFRLQHTSNPDPKLGFYVIGLPLCLTFIGMAIVVLLVGAYRFWKLQNGLVRGKAHTGGWEVLLVMGLSTLLLLAAFALVLGVSIRKG</sequence>
<feature type="transmembrane region" description="Helical" evidence="6">
    <location>
        <begin position="141"/>
        <end position="164"/>
    </location>
</feature>
<dbReference type="Proteomes" id="UP000813461">
    <property type="component" value="Unassembled WGS sequence"/>
</dbReference>
<keyword evidence="3 6" id="KW-1133">Transmembrane helix</keyword>
<reference evidence="8" key="1">
    <citation type="journal article" date="2021" name="Nat. Commun.">
        <title>Genetic determinants of endophytism in the Arabidopsis root mycobiome.</title>
        <authorList>
            <person name="Mesny F."/>
            <person name="Miyauchi S."/>
            <person name="Thiergart T."/>
            <person name="Pickel B."/>
            <person name="Atanasova L."/>
            <person name="Karlsson M."/>
            <person name="Huettel B."/>
            <person name="Barry K.W."/>
            <person name="Haridas S."/>
            <person name="Chen C."/>
            <person name="Bauer D."/>
            <person name="Andreopoulos W."/>
            <person name="Pangilinan J."/>
            <person name="LaButti K."/>
            <person name="Riley R."/>
            <person name="Lipzen A."/>
            <person name="Clum A."/>
            <person name="Drula E."/>
            <person name="Henrissat B."/>
            <person name="Kohler A."/>
            <person name="Grigoriev I.V."/>
            <person name="Martin F.M."/>
            <person name="Hacquard S."/>
        </authorList>
    </citation>
    <scope>NUCLEOTIDE SEQUENCE</scope>
    <source>
        <strain evidence="8">MPI-SDFR-AT-0120</strain>
    </source>
</reference>